<keyword evidence="2" id="KW-1185">Reference proteome</keyword>
<sequence>MVIIDYAGKNVIFSDLRITKMSFLYGTKVVDQIELLIWPHMPGERGVVIMVDKRKGGQAKPS</sequence>
<dbReference type="KEGG" id="pyg:AWM70_15595"/>
<name>A0A1B1N320_9BACL</name>
<gene>
    <name evidence="1" type="ORF">AWM70_15595</name>
</gene>
<dbReference type="Proteomes" id="UP000092573">
    <property type="component" value="Chromosome"/>
</dbReference>
<proteinExistence type="predicted"/>
<evidence type="ECO:0000313" key="1">
    <source>
        <dbReference type="EMBL" id="ANS75833.1"/>
    </source>
</evidence>
<evidence type="ECO:0000313" key="2">
    <source>
        <dbReference type="Proteomes" id="UP000092573"/>
    </source>
</evidence>
<accession>A0A1B1N320</accession>
<dbReference type="STRING" id="1462996.AWM70_15595"/>
<protein>
    <submittedName>
        <fullName evidence="1">Uncharacterized protein</fullName>
    </submittedName>
</protein>
<dbReference type="EMBL" id="CP014167">
    <property type="protein sequence ID" value="ANS75833.1"/>
    <property type="molecule type" value="Genomic_DNA"/>
</dbReference>
<organism evidence="1 2">
    <name type="scientific">Paenibacillus yonginensis</name>
    <dbReference type="NCBI Taxonomy" id="1462996"/>
    <lineage>
        <taxon>Bacteria</taxon>
        <taxon>Bacillati</taxon>
        <taxon>Bacillota</taxon>
        <taxon>Bacilli</taxon>
        <taxon>Bacillales</taxon>
        <taxon>Paenibacillaceae</taxon>
        <taxon>Paenibacillus</taxon>
    </lineage>
</organism>
<reference evidence="1 2" key="1">
    <citation type="submission" date="2016-01" db="EMBL/GenBank/DDBJ databases">
        <title>Complete Genome Sequence of Paenibacillus yonginensis DCY84, a novel Plant Growth-Promoting Bacteria with Elicitation of Induced Systemic Resistance.</title>
        <authorList>
            <person name="Kim Y.J."/>
            <person name="Yang D.C."/>
            <person name="Sukweenadhi J."/>
        </authorList>
    </citation>
    <scope>NUCLEOTIDE SEQUENCE [LARGE SCALE GENOMIC DNA]</scope>
    <source>
        <strain evidence="1 2">DCY84</strain>
    </source>
</reference>
<dbReference type="AlphaFoldDB" id="A0A1B1N320"/>